<gene>
    <name evidence="1" type="ORF">RRG08_003853</name>
</gene>
<evidence type="ECO:0000313" key="2">
    <source>
        <dbReference type="Proteomes" id="UP001283361"/>
    </source>
</evidence>
<reference evidence="1" key="1">
    <citation type="journal article" date="2023" name="G3 (Bethesda)">
        <title>A reference genome for the long-term kleptoplast-retaining sea slug Elysia crispata morphotype clarki.</title>
        <authorList>
            <person name="Eastman K.E."/>
            <person name="Pendleton A.L."/>
            <person name="Shaikh M.A."/>
            <person name="Suttiyut T."/>
            <person name="Ogas R."/>
            <person name="Tomko P."/>
            <person name="Gavelis G."/>
            <person name="Widhalm J.R."/>
            <person name="Wisecaver J.H."/>
        </authorList>
    </citation>
    <scope>NUCLEOTIDE SEQUENCE</scope>
    <source>
        <strain evidence="1">ECLA1</strain>
    </source>
</reference>
<protein>
    <submittedName>
        <fullName evidence="1">Uncharacterized protein</fullName>
    </submittedName>
</protein>
<sequence>MEHKSSFHFSASFHGTKTSARLSRNQASLRFCPPPFNPILELTRQNAWVQTKADYWPSQTLPCSVFTQGTNPTATATFRPDNN</sequence>
<name>A0AAE0ZFV8_9GAST</name>
<proteinExistence type="predicted"/>
<dbReference type="Proteomes" id="UP001283361">
    <property type="component" value="Unassembled WGS sequence"/>
</dbReference>
<accession>A0AAE0ZFV8</accession>
<comment type="caution">
    <text evidence="1">The sequence shown here is derived from an EMBL/GenBank/DDBJ whole genome shotgun (WGS) entry which is preliminary data.</text>
</comment>
<evidence type="ECO:0000313" key="1">
    <source>
        <dbReference type="EMBL" id="KAK3767592.1"/>
    </source>
</evidence>
<dbReference type="EMBL" id="JAWDGP010004135">
    <property type="protein sequence ID" value="KAK3767592.1"/>
    <property type="molecule type" value="Genomic_DNA"/>
</dbReference>
<dbReference type="AlphaFoldDB" id="A0AAE0ZFV8"/>
<organism evidence="1 2">
    <name type="scientific">Elysia crispata</name>
    <name type="common">lettuce slug</name>
    <dbReference type="NCBI Taxonomy" id="231223"/>
    <lineage>
        <taxon>Eukaryota</taxon>
        <taxon>Metazoa</taxon>
        <taxon>Spiralia</taxon>
        <taxon>Lophotrochozoa</taxon>
        <taxon>Mollusca</taxon>
        <taxon>Gastropoda</taxon>
        <taxon>Heterobranchia</taxon>
        <taxon>Euthyneura</taxon>
        <taxon>Panpulmonata</taxon>
        <taxon>Sacoglossa</taxon>
        <taxon>Placobranchoidea</taxon>
        <taxon>Plakobranchidae</taxon>
        <taxon>Elysia</taxon>
    </lineage>
</organism>
<keyword evidence="2" id="KW-1185">Reference proteome</keyword>